<organism evidence="1 2">
    <name type="scientific">Rufibacter roseus</name>
    <dbReference type="NCBI Taxonomy" id="1567108"/>
    <lineage>
        <taxon>Bacteria</taxon>
        <taxon>Pseudomonadati</taxon>
        <taxon>Bacteroidota</taxon>
        <taxon>Cytophagia</taxon>
        <taxon>Cytophagales</taxon>
        <taxon>Hymenobacteraceae</taxon>
        <taxon>Rufibacter</taxon>
    </lineage>
</organism>
<gene>
    <name evidence="1" type="ORF">ACFQHR_02125</name>
</gene>
<sequence length="171" mass="19004">MAENNFPELKHLLGLPLTKATRIGQVQYFHFGKASITNAHGLILDVGAWTLEVSCFWQLEEAGQVKISFQEAEIPRDSQSFANPEFDVQVPGNSLRDRKLQELVRAQPEGLKVWQVTASEDGDLTISLEGNRVLQVQPTQGVLPEAQLFWRLFSNVSEEVVGFGANGVERG</sequence>
<dbReference type="EMBL" id="JBHSYQ010000003">
    <property type="protein sequence ID" value="MFC6996398.1"/>
    <property type="molecule type" value="Genomic_DNA"/>
</dbReference>
<evidence type="ECO:0000313" key="2">
    <source>
        <dbReference type="Proteomes" id="UP001596405"/>
    </source>
</evidence>
<keyword evidence="2" id="KW-1185">Reference proteome</keyword>
<evidence type="ECO:0000313" key="1">
    <source>
        <dbReference type="EMBL" id="MFC6996398.1"/>
    </source>
</evidence>
<dbReference type="Proteomes" id="UP001596405">
    <property type="component" value="Unassembled WGS sequence"/>
</dbReference>
<reference evidence="2" key="1">
    <citation type="journal article" date="2019" name="Int. J. Syst. Evol. Microbiol.">
        <title>The Global Catalogue of Microorganisms (GCM) 10K type strain sequencing project: providing services to taxonomists for standard genome sequencing and annotation.</title>
        <authorList>
            <consortium name="The Broad Institute Genomics Platform"/>
            <consortium name="The Broad Institute Genome Sequencing Center for Infectious Disease"/>
            <person name="Wu L."/>
            <person name="Ma J."/>
        </authorList>
    </citation>
    <scope>NUCLEOTIDE SEQUENCE [LARGE SCALE GENOMIC DNA]</scope>
    <source>
        <strain evidence="2">CGMCC 4.7393</strain>
    </source>
</reference>
<accession>A0ABW2DJ98</accession>
<proteinExistence type="predicted"/>
<protein>
    <submittedName>
        <fullName evidence="1">Uncharacterized protein</fullName>
    </submittedName>
</protein>
<dbReference type="RefSeq" id="WP_066620229.1">
    <property type="nucleotide sequence ID" value="NZ_JBHSYQ010000003.1"/>
</dbReference>
<name>A0ABW2DJ98_9BACT</name>
<comment type="caution">
    <text evidence="1">The sequence shown here is derived from an EMBL/GenBank/DDBJ whole genome shotgun (WGS) entry which is preliminary data.</text>
</comment>